<evidence type="ECO:0008006" key="3">
    <source>
        <dbReference type="Google" id="ProtNLM"/>
    </source>
</evidence>
<proteinExistence type="predicted"/>
<dbReference type="EMBL" id="JAKIXB020000022">
    <property type="protein sequence ID" value="KAL1598492.1"/>
    <property type="molecule type" value="Genomic_DNA"/>
</dbReference>
<evidence type="ECO:0000313" key="2">
    <source>
        <dbReference type="Proteomes" id="UP001521222"/>
    </source>
</evidence>
<keyword evidence="2" id="KW-1185">Reference proteome</keyword>
<dbReference type="Gene3D" id="2.40.50.140">
    <property type="entry name" value="Nucleic acid-binding proteins"/>
    <property type="match status" value="1"/>
</dbReference>
<sequence>MGRVVNFYHVPKPSKRHKAAQGYVKIMLADDTGVLTVRLWYADADYKLRLGQLITVWTVHISNSSEHNALAPNSAPLFTTIFPEGEKHCYLMMHENSDDGTQLKRPFKCRDSRALPGLMTLRSFTDGGFDVDEPKLLVCVKSIGARKRYINRNGTTSELLTLGIFDDTADASLTLYAGLCDSASSLQPSKTVLLISNPGWRIEKTAKLSLNANSRVDIDPDVGDARRLRALAQRLTKKNHVNPPFPAVNVSRYEESLVRALYNFANIDEFARANPQEELLGYISCIITSLNIVVPYKRNMLLSAECCGIVVFANATSTTCKQCENEVELRINPRILGPILDETGQIGSGELILSDRAWEELLGRTASQLVNTDLQVLRYLEQRLLFLRVTMGFALKLEDAIGRLAIWCVKN</sequence>
<dbReference type="SUPFAM" id="SSF50249">
    <property type="entry name" value="Nucleic acid-binding proteins"/>
    <property type="match status" value="1"/>
</dbReference>
<protein>
    <recommendedName>
        <fullName evidence="3">Cell division control protein 24 OB domain-containing protein</fullName>
    </recommendedName>
</protein>
<comment type="caution">
    <text evidence="1">The sequence shown here is derived from an EMBL/GenBank/DDBJ whole genome shotgun (WGS) entry which is preliminary data.</text>
</comment>
<dbReference type="PANTHER" id="PTHR21166:SF2">
    <property type="entry name" value="CELL DIVISION CONTROL PROTEIN 24 OB DOMAIN-CONTAINING PROTEIN-RELATED"/>
    <property type="match status" value="1"/>
</dbReference>
<evidence type="ECO:0000313" key="1">
    <source>
        <dbReference type="EMBL" id="KAL1598492.1"/>
    </source>
</evidence>
<reference evidence="1 2" key="1">
    <citation type="submission" date="2024-02" db="EMBL/GenBank/DDBJ databases">
        <title>De novo assembly and annotation of 12 fungi associated with fruit tree decline syndrome in Ontario, Canada.</title>
        <authorList>
            <person name="Sulman M."/>
            <person name="Ellouze W."/>
            <person name="Ilyukhin E."/>
        </authorList>
    </citation>
    <scope>NUCLEOTIDE SEQUENCE [LARGE SCALE GENOMIC DNA]</scope>
    <source>
        <strain evidence="1 2">M97-236</strain>
    </source>
</reference>
<dbReference type="Proteomes" id="UP001521222">
    <property type="component" value="Unassembled WGS sequence"/>
</dbReference>
<gene>
    <name evidence="1" type="ORF">SLS59_006777</name>
</gene>
<dbReference type="InterPro" id="IPR012340">
    <property type="entry name" value="NA-bd_OB-fold"/>
</dbReference>
<name>A0ABR3R282_9PLEO</name>
<dbReference type="PANTHER" id="PTHR21166">
    <property type="entry name" value="CELL DIVISION CONTROL PROTEIN 24 OB DOMAIN-CONTAINING PROTEIN-RELATED"/>
    <property type="match status" value="1"/>
</dbReference>
<organism evidence="1 2">
    <name type="scientific">Nothophoma quercina</name>
    <dbReference type="NCBI Taxonomy" id="749835"/>
    <lineage>
        <taxon>Eukaryota</taxon>
        <taxon>Fungi</taxon>
        <taxon>Dikarya</taxon>
        <taxon>Ascomycota</taxon>
        <taxon>Pezizomycotina</taxon>
        <taxon>Dothideomycetes</taxon>
        <taxon>Pleosporomycetidae</taxon>
        <taxon>Pleosporales</taxon>
        <taxon>Pleosporineae</taxon>
        <taxon>Didymellaceae</taxon>
        <taxon>Nothophoma</taxon>
    </lineage>
</organism>
<accession>A0ABR3R282</accession>
<dbReference type="InterPro" id="IPR052469">
    <property type="entry name" value="MEIOB"/>
</dbReference>